<dbReference type="GO" id="GO:0016567">
    <property type="term" value="P:protein ubiquitination"/>
    <property type="evidence" value="ECO:0007669"/>
    <property type="project" value="InterPro"/>
</dbReference>
<feature type="region of interest" description="Disordered" evidence="7">
    <location>
        <begin position="398"/>
        <end position="439"/>
    </location>
</feature>
<feature type="domain" description="RING-type" evidence="8">
    <location>
        <begin position="156"/>
        <end position="396"/>
    </location>
</feature>
<dbReference type="OrthoDB" id="10009520at2759"/>
<dbReference type="Gene3D" id="1.20.120.1750">
    <property type="match status" value="1"/>
</dbReference>
<protein>
    <recommendedName>
        <fullName evidence="8">RING-type domain-containing protein</fullName>
    </recommendedName>
</protein>
<name>A0A0G2HX23_9EURO</name>
<keyword evidence="6" id="KW-0862">Zinc</keyword>
<dbReference type="PANTHER" id="PTHR11685">
    <property type="entry name" value="RBR FAMILY RING FINGER AND IBR DOMAIN-CONTAINING"/>
    <property type="match status" value="1"/>
</dbReference>
<dbReference type="GO" id="GO:0004842">
    <property type="term" value="F:ubiquitin-protein transferase activity"/>
    <property type="evidence" value="ECO:0007669"/>
    <property type="project" value="InterPro"/>
</dbReference>
<dbReference type="PROSITE" id="PS51873">
    <property type="entry name" value="TRIAD"/>
    <property type="match status" value="1"/>
</dbReference>
<feature type="compositionally biased region" description="Acidic residues" evidence="7">
    <location>
        <begin position="398"/>
        <end position="414"/>
    </location>
</feature>
<evidence type="ECO:0000256" key="7">
    <source>
        <dbReference type="SAM" id="MobiDB-lite"/>
    </source>
</evidence>
<dbReference type="VEuPathDB" id="FungiDB:EMCG_03053"/>
<evidence type="ECO:0000256" key="6">
    <source>
        <dbReference type="ARBA" id="ARBA00022833"/>
    </source>
</evidence>
<evidence type="ECO:0000256" key="5">
    <source>
        <dbReference type="ARBA" id="ARBA00022786"/>
    </source>
</evidence>
<feature type="compositionally biased region" description="Polar residues" evidence="7">
    <location>
        <begin position="415"/>
        <end position="429"/>
    </location>
</feature>
<gene>
    <name evidence="9" type="ORF">EMCG_03053</name>
</gene>
<comment type="caution">
    <text evidence="9">The sequence shown here is derived from an EMBL/GenBank/DDBJ whole genome shotgun (WGS) entry which is preliminary data.</text>
</comment>
<evidence type="ECO:0000313" key="10">
    <source>
        <dbReference type="Proteomes" id="UP000034164"/>
    </source>
</evidence>
<dbReference type="Proteomes" id="UP000034164">
    <property type="component" value="Unassembled WGS sequence"/>
</dbReference>
<dbReference type="GO" id="GO:0008270">
    <property type="term" value="F:zinc ion binding"/>
    <property type="evidence" value="ECO:0007669"/>
    <property type="project" value="UniProtKB-KW"/>
</dbReference>
<evidence type="ECO:0000256" key="1">
    <source>
        <dbReference type="ARBA" id="ARBA00022679"/>
    </source>
</evidence>
<dbReference type="SUPFAM" id="SSF57850">
    <property type="entry name" value="RING/U-box"/>
    <property type="match status" value="1"/>
</dbReference>
<evidence type="ECO:0000256" key="3">
    <source>
        <dbReference type="ARBA" id="ARBA00022737"/>
    </source>
</evidence>
<reference evidence="10" key="1">
    <citation type="journal article" date="2015" name="PLoS Genet.">
        <title>The dynamic genome and transcriptome of the human fungal pathogen Blastomyces and close relative Emmonsia.</title>
        <authorList>
            <person name="Munoz J.F."/>
            <person name="Gauthier G.M."/>
            <person name="Desjardins C.A."/>
            <person name="Gallo J.E."/>
            <person name="Holder J."/>
            <person name="Sullivan T.D."/>
            <person name="Marty A.J."/>
            <person name="Carmen J.C."/>
            <person name="Chen Z."/>
            <person name="Ding L."/>
            <person name="Gujja S."/>
            <person name="Magrini V."/>
            <person name="Misas E."/>
            <person name="Mitreva M."/>
            <person name="Priest M."/>
            <person name="Saif S."/>
            <person name="Whiston E.A."/>
            <person name="Young S."/>
            <person name="Zeng Q."/>
            <person name="Goldman W.E."/>
            <person name="Mardis E.R."/>
            <person name="Taylor J.W."/>
            <person name="McEwen J.G."/>
            <person name="Clay O.K."/>
            <person name="Klein B.S."/>
            <person name="Cuomo C.A."/>
        </authorList>
    </citation>
    <scope>NUCLEOTIDE SEQUENCE [LARGE SCALE GENOMIC DNA]</scope>
    <source>
        <strain evidence="10">UAMH 3008</strain>
    </source>
</reference>
<accession>A0A0G2HX23</accession>
<keyword evidence="3" id="KW-0677">Repeat</keyword>
<evidence type="ECO:0000256" key="2">
    <source>
        <dbReference type="ARBA" id="ARBA00022723"/>
    </source>
</evidence>
<dbReference type="AlphaFoldDB" id="A0A0G2HX23"/>
<keyword evidence="1" id="KW-0808">Transferase</keyword>
<dbReference type="InterPro" id="IPR031127">
    <property type="entry name" value="E3_UB_ligase_RBR"/>
</dbReference>
<dbReference type="EMBL" id="LCZI01001061">
    <property type="protein sequence ID" value="KKZ62643.1"/>
    <property type="molecule type" value="Genomic_DNA"/>
</dbReference>
<keyword evidence="4" id="KW-0863">Zinc-finger</keyword>
<proteinExistence type="predicted"/>
<dbReference type="InterPro" id="IPR044066">
    <property type="entry name" value="TRIAD_supradom"/>
</dbReference>
<keyword evidence="2" id="KW-0479">Metal-binding</keyword>
<sequence>MGCSNSTQVREEPEADRIVVKSLDHYQISAPSTNSTLLPDFHSETLETTSQTILSLANKPASTADTDIYFDISTEEERGFDVAMMEIASEIFTEQFGNPDFVASCYTPGMFAEEEREFDVAMMEITNEIFTEQYGNPDSAAVVYIPDVIGDDKAEVVDECSICFQAVSGDEFLLTPCKTCPNHTCSNCVRNMFISACGDESRMPPRCCGPLNIGAAVSVLTSEELELYKNKHEEWTTANRVYCPVPICSVFIPYRLFPSDYRPTTKLAKPKVNENPPVPLGPTQLQTPPPTPPTSTPSPPLEPASISCPGCSIEICCTCKQLMHKGTPCSEGAGELDPELTALLEKWKIKRCPKCRGAVRLMYGCSHIACRCGDQWCWHCRQPIEECREHGCPYEGLEEEEEDDSDWEDGDNENQNETGNNGARNQTPPENLDLDRGGGRRWDNGSYGFGEEPLIEHYDPIDCYHNWIKAAPDDVNESQKYACEQCWRDIFPRPFTYPEAVELMEHGFISEKSIADGEDQKAFNLRLFMCRRCSIMLCDDCQAADTAEKVAGKRWEKA</sequence>
<evidence type="ECO:0000313" key="9">
    <source>
        <dbReference type="EMBL" id="KKZ62643.1"/>
    </source>
</evidence>
<keyword evidence="5" id="KW-0833">Ubl conjugation pathway</keyword>
<organism evidence="9 10">
    <name type="scientific">[Emmonsia] crescens</name>
    <dbReference type="NCBI Taxonomy" id="73230"/>
    <lineage>
        <taxon>Eukaryota</taxon>
        <taxon>Fungi</taxon>
        <taxon>Dikarya</taxon>
        <taxon>Ascomycota</taxon>
        <taxon>Pezizomycotina</taxon>
        <taxon>Eurotiomycetes</taxon>
        <taxon>Eurotiomycetidae</taxon>
        <taxon>Onygenales</taxon>
        <taxon>Ajellomycetaceae</taxon>
        <taxon>Emergomyces</taxon>
    </lineage>
</organism>
<feature type="compositionally biased region" description="Pro residues" evidence="7">
    <location>
        <begin position="287"/>
        <end position="301"/>
    </location>
</feature>
<feature type="region of interest" description="Disordered" evidence="7">
    <location>
        <begin position="267"/>
        <end position="301"/>
    </location>
</feature>
<evidence type="ECO:0000256" key="4">
    <source>
        <dbReference type="ARBA" id="ARBA00022771"/>
    </source>
</evidence>
<evidence type="ECO:0000259" key="8">
    <source>
        <dbReference type="PROSITE" id="PS51873"/>
    </source>
</evidence>